<dbReference type="OrthoDB" id="3830579at2759"/>
<dbReference type="Gene3D" id="3.30.70.100">
    <property type="match status" value="2"/>
</dbReference>
<protein>
    <recommendedName>
        <fullName evidence="3">ABM domain-containing protein</fullName>
    </recommendedName>
</protein>
<comment type="caution">
    <text evidence="1">The sequence shown here is derived from an EMBL/GenBank/DDBJ whole genome shotgun (WGS) entry which is preliminary data.</text>
</comment>
<organism evidence="1 2">
    <name type="scientific">Steccherinum ochraceum</name>
    <dbReference type="NCBI Taxonomy" id="92696"/>
    <lineage>
        <taxon>Eukaryota</taxon>
        <taxon>Fungi</taxon>
        <taxon>Dikarya</taxon>
        <taxon>Basidiomycota</taxon>
        <taxon>Agaricomycotina</taxon>
        <taxon>Agaricomycetes</taxon>
        <taxon>Polyporales</taxon>
        <taxon>Steccherinaceae</taxon>
        <taxon>Steccherinum</taxon>
    </lineage>
</organism>
<accession>A0A4R0RJ29</accession>
<evidence type="ECO:0000313" key="1">
    <source>
        <dbReference type="EMBL" id="TCD64969.1"/>
    </source>
</evidence>
<gene>
    <name evidence="1" type="ORF">EIP91_003382</name>
</gene>
<reference evidence="1 2" key="1">
    <citation type="submission" date="2018-11" db="EMBL/GenBank/DDBJ databases">
        <title>Genome assembly of Steccherinum ochraceum LE-BIN_3174, the white-rot fungus of the Steccherinaceae family (The Residual Polyporoid clade, Polyporales, Basidiomycota).</title>
        <authorList>
            <person name="Fedorova T.V."/>
            <person name="Glazunova O.A."/>
            <person name="Landesman E.O."/>
            <person name="Moiseenko K.V."/>
            <person name="Psurtseva N.V."/>
            <person name="Savinova O.S."/>
            <person name="Shakhova N.V."/>
            <person name="Tyazhelova T.V."/>
            <person name="Vasina D.V."/>
        </authorList>
    </citation>
    <scope>NUCLEOTIDE SEQUENCE [LARGE SCALE GENOMIC DNA]</scope>
    <source>
        <strain evidence="1 2">LE-BIN_3174</strain>
    </source>
</reference>
<evidence type="ECO:0008006" key="3">
    <source>
        <dbReference type="Google" id="ProtNLM"/>
    </source>
</evidence>
<proteinExistence type="predicted"/>
<dbReference type="AlphaFoldDB" id="A0A4R0RJ29"/>
<evidence type="ECO:0000313" key="2">
    <source>
        <dbReference type="Proteomes" id="UP000292702"/>
    </source>
</evidence>
<name>A0A4R0RJ29_9APHY</name>
<dbReference type="EMBL" id="RWJN01000205">
    <property type="protein sequence ID" value="TCD64969.1"/>
    <property type="molecule type" value="Genomic_DNA"/>
</dbReference>
<keyword evidence="2" id="KW-1185">Reference proteome</keyword>
<sequence>MSETVVEIVNWLASEAFKSDPSILHPALKQVAAAKGASKIWYGLQHEDQSTVFVVIVWASLADHKLFIDDKAPYAELLAKLTPTLDASAGAIEFYHVAFKPNPIPEAHFNCPINEFGILTLKEGKTNAEIEELVWNPEFNDGGKVFDIGKIIERDNQYVLTKGWESVEAHHAARAYRSEQLSQFVTAAREIITPAVCHVKLTMFKS</sequence>
<dbReference type="STRING" id="92696.A0A4R0RJ29"/>
<dbReference type="Proteomes" id="UP000292702">
    <property type="component" value="Unassembled WGS sequence"/>
</dbReference>